<evidence type="ECO:0000256" key="2">
    <source>
        <dbReference type="ARBA" id="ARBA00022771"/>
    </source>
</evidence>
<keyword evidence="7" id="KW-1185">Reference proteome</keyword>
<evidence type="ECO:0000313" key="7">
    <source>
        <dbReference type="Proteomes" id="UP000539372"/>
    </source>
</evidence>
<evidence type="ECO:0000256" key="4">
    <source>
        <dbReference type="PROSITE-ProRule" id="PRU00510"/>
    </source>
</evidence>
<feature type="zinc finger region" description="dksA C4-type" evidence="4">
    <location>
        <begin position="85"/>
        <end position="109"/>
    </location>
</feature>
<evidence type="ECO:0000259" key="5">
    <source>
        <dbReference type="Pfam" id="PF01258"/>
    </source>
</evidence>
<dbReference type="Gene3D" id="1.20.120.910">
    <property type="entry name" value="DksA, coiled-coil domain"/>
    <property type="match status" value="1"/>
</dbReference>
<dbReference type="GO" id="GO:0008270">
    <property type="term" value="F:zinc ion binding"/>
    <property type="evidence" value="ECO:0007669"/>
    <property type="project" value="UniProtKB-KW"/>
</dbReference>
<dbReference type="InterPro" id="IPR000962">
    <property type="entry name" value="Znf_DskA_TraR"/>
</dbReference>
<sequence length="112" mass="12332">MTDLDPAPFKKALEDRLADLEALDNVTKDARAPVTLDQQSVGRLSRMDALQGQAMALATEQRRKTEAARIRAALDRIDSGDYGYCLSCDEPIPVKRLELDPATPVCVDCLKD</sequence>
<gene>
    <name evidence="6" type="ORF">HH303_13065</name>
</gene>
<dbReference type="Pfam" id="PF01258">
    <property type="entry name" value="zf-dskA_traR"/>
    <property type="match status" value="1"/>
</dbReference>
<name>A0A7Y0E1C3_9PROT</name>
<protein>
    <submittedName>
        <fullName evidence="6">TraR/DksA family transcriptional regulator</fullName>
    </submittedName>
</protein>
<dbReference type="Proteomes" id="UP000539372">
    <property type="component" value="Unassembled WGS sequence"/>
</dbReference>
<dbReference type="PROSITE" id="PS51128">
    <property type="entry name" value="ZF_DKSA_2"/>
    <property type="match status" value="1"/>
</dbReference>
<keyword evidence="2" id="KW-0863">Zinc-finger</keyword>
<dbReference type="PANTHER" id="PTHR33823">
    <property type="entry name" value="RNA POLYMERASE-BINDING TRANSCRIPTION FACTOR DKSA-RELATED"/>
    <property type="match status" value="1"/>
</dbReference>
<accession>A0A7Y0E1C3</accession>
<dbReference type="SUPFAM" id="SSF57716">
    <property type="entry name" value="Glucocorticoid receptor-like (DNA-binding domain)"/>
    <property type="match status" value="1"/>
</dbReference>
<proteinExistence type="predicted"/>
<keyword evidence="1" id="KW-0479">Metal-binding</keyword>
<comment type="caution">
    <text evidence="6">The sequence shown here is derived from an EMBL/GenBank/DDBJ whole genome shotgun (WGS) entry which is preliminary data.</text>
</comment>
<dbReference type="EMBL" id="JABBNT010000003">
    <property type="protein sequence ID" value="NMM45417.1"/>
    <property type="molecule type" value="Genomic_DNA"/>
</dbReference>
<evidence type="ECO:0000313" key="6">
    <source>
        <dbReference type="EMBL" id="NMM45417.1"/>
    </source>
</evidence>
<dbReference type="AlphaFoldDB" id="A0A7Y0E1C3"/>
<feature type="domain" description="Zinc finger DksA/TraR C4-type" evidence="5">
    <location>
        <begin position="80"/>
        <end position="109"/>
    </location>
</feature>
<evidence type="ECO:0000256" key="1">
    <source>
        <dbReference type="ARBA" id="ARBA00022723"/>
    </source>
</evidence>
<keyword evidence="3" id="KW-0862">Zinc</keyword>
<dbReference type="PANTHER" id="PTHR33823:SF2">
    <property type="entry name" value="RNA POLYMERASE-BINDING TRANSCRIPTION FACTOR DKSA"/>
    <property type="match status" value="1"/>
</dbReference>
<reference evidence="6 7" key="1">
    <citation type="submission" date="2020-04" db="EMBL/GenBank/DDBJ databases">
        <title>Rhodospirillaceae bacterium KN72 isolated from deep sea.</title>
        <authorList>
            <person name="Zhang D.-C."/>
        </authorList>
    </citation>
    <scope>NUCLEOTIDE SEQUENCE [LARGE SCALE GENOMIC DNA]</scope>
    <source>
        <strain evidence="6 7">KN72</strain>
    </source>
</reference>
<dbReference type="RefSeq" id="WP_169625755.1">
    <property type="nucleotide sequence ID" value="NZ_JABBNT010000003.1"/>
</dbReference>
<evidence type="ECO:0000256" key="3">
    <source>
        <dbReference type="ARBA" id="ARBA00022833"/>
    </source>
</evidence>
<organism evidence="6 7">
    <name type="scientific">Pacificispira spongiicola</name>
    <dbReference type="NCBI Taxonomy" id="2729598"/>
    <lineage>
        <taxon>Bacteria</taxon>
        <taxon>Pseudomonadati</taxon>
        <taxon>Pseudomonadota</taxon>
        <taxon>Alphaproteobacteria</taxon>
        <taxon>Rhodospirillales</taxon>
        <taxon>Rhodospirillaceae</taxon>
        <taxon>Pacificispira</taxon>
    </lineage>
</organism>